<feature type="domain" description="Big-1" evidence="2">
    <location>
        <begin position="60"/>
        <end position="142"/>
    </location>
</feature>
<sequence length="143" mass="15270">MKKWFTFFVLGVFLIGVVYAMMTLSSGRTTFFGKAEQGGIFNSTNSYVFASPLSASVDGESVRLTIFALDNHGKGIPNKSVTIDCKTPVNCQSSGVKVSGVQTQTDTLGRAMYDISSSVAGKFEMQASVDGTPIPQTVTVSFQ</sequence>
<dbReference type="InterPro" id="IPR003344">
    <property type="entry name" value="Big_1_dom"/>
</dbReference>
<evidence type="ECO:0000256" key="1">
    <source>
        <dbReference type="ARBA" id="ARBA00010116"/>
    </source>
</evidence>
<name>A0A2H0WQI7_9BACT</name>
<proteinExistence type="inferred from homology"/>
<organism evidence="3 4">
    <name type="scientific">Candidatus Shapirobacteria bacterium CG09_land_8_20_14_0_10_39_12</name>
    <dbReference type="NCBI Taxonomy" id="1974885"/>
    <lineage>
        <taxon>Bacteria</taxon>
        <taxon>Candidatus Shapironibacteriota</taxon>
    </lineage>
</organism>
<dbReference type="AlphaFoldDB" id="A0A2H0WQI7"/>
<comment type="similarity">
    <text evidence="1">Belongs to the intimin/invasin family.</text>
</comment>
<reference evidence="4" key="1">
    <citation type="submission" date="2017-09" db="EMBL/GenBank/DDBJ databases">
        <title>Depth-based differentiation of microbial function through sediment-hosted aquifers and enrichment of novel symbionts in the deep terrestrial subsurface.</title>
        <authorList>
            <person name="Probst A.J."/>
            <person name="Ladd B."/>
            <person name="Jarett J.K."/>
            <person name="Geller-Mcgrath D.E."/>
            <person name="Sieber C.M.K."/>
            <person name="Emerson J.B."/>
            <person name="Anantharaman K."/>
            <person name="Thomas B.C."/>
            <person name="Malmstrom R."/>
            <person name="Stieglmeier M."/>
            <person name="Klingl A."/>
            <person name="Woyke T."/>
            <person name="Ryan C.M."/>
            <person name="Banfield J.F."/>
        </authorList>
    </citation>
    <scope>NUCLEOTIDE SEQUENCE [LARGE SCALE GENOMIC DNA]</scope>
</reference>
<dbReference type="InterPro" id="IPR008964">
    <property type="entry name" value="Invasin/intimin_cell_adhesion"/>
</dbReference>
<evidence type="ECO:0000313" key="3">
    <source>
        <dbReference type="EMBL" id="PIS14924.1"/>
    </source>
</evidence>
<accession>A0A2H0WQI7</accession>
<dbReference type="Pfam" id="PF02369">
    <property type="entry name" value="Big_1"/>
    <property type="match status" value="1"/>
</dbReference>
<dbReference type="InterPro" id="IPR013783">
    <property type="entry name" value="Ig-like_fold"/>
</dbReference>
<dbReference type="EMBL" id="PEZI01000003">
    <property type="protein sequence ID" value="PIS14924.1"/>
    <property type="molecule type" value="Genomic_DNA"/>
</dbReference>
<dbReference type="SUPFAM" id="SSF49373">
    <property type="entry name" value="Invasin/intimin cell-adhesion fragments"/>
    <property type="match status" value="1"/>
</dbReference>
<dbReference type="Proteomes" id="UP000230775">
    <property type="component" value="Unassembled WGS sequence"/>
</dbReference>
<gene>
    <name evidence="3" type="ORF">COT64_00070</name>
</gene>
<protein>
    <recommendedName>
        <fullName evidence="2">Big-1 domain-containing protein</fullName>
    </recommendedName>
</protein>
<evidence type="ECO:0000313" key="4">
    <source>
        <dbReference type="Proteomes" id="UP000230775"/>
    </source>
</evidence>
<comment type="caution">
    <text evidence="3">The sequence shown here is derived from an EMBL/GenBank/DDBJ whole genome shotgun (WGS) entry which is preliminary data.</text>
</comment>
<dbReference type="Gene3D" id="2.60.40.10">
    <property type="entry name" value="Immunoglobulins"/>
    <property type="match status" value="1"/>
</dbReference>
<evidence type="ECO:0000259" key="2">
    <source>
        <dbReference type="Pfam" id="PF02369"/>
    </source>
</evidence>